<name>A0A7S4DUG5_9EUKA</name>
<dbReference type="AlphaFoldDB" id="A0A7S4DUG5"/>
<dbReference type="Gene3D" id="1.10.238.10">
    <property type="entry name" value="EF-hand"/>
    <property type="match status" value="1"/>
</dbReference>
<evidence type="ECO:0000313" key="2">
    <source>
        <dbReference type="EMBL" id="CAE0670510.1"/>
    </source>
</evidence>
<dbReference type="InterPro" id="IPR011992">
    <property type="entry name" value="EF-hand-dom_pair"/>
</dbReference>
<protein>
    <recommendedName>
        <fullName evidence="1">EF-hand domain-containing protein</fullName>
    </recommendedName>
</protein>
<dbReference type="InterPro" id="IPR002048">
    <property type="entry name" value="EF_hand_dom"/>
</dbReference>
<feature type="domain" description="EF-hand" evidence="1">
    <location>
        <begin position="40"/>
        <end position="75"/>
    </location>
</feature>
<sequence length="121" mass="13857">MAGKQALDSAPEAQKQRLVELYAAFPELRGKTLDACLTSLADSFSSQIIKQADTNKDSVITFKEFESWAEKENKDAKFLFSLYKGFHMIDPMEKKNESVFDNDDFMDEYVELTQDFGLFCN</sequence>
<accession>A0A7S4DUG5</accession>
<reference evidence="2" key="1">
    <citation type="submission" date="2021-01" db="EMBL/GenBank/DDBJ databases">
        <authorList>
            <person name="Corre E."/>
            <person name="Pelletier E."/>
            <person name="Niang G."/>
            <person name="Scheremetjew M."/>
            <person name="Finn R."/>
            <person name="Kale V."/>
            <person name="Holt S."/>
            <person name="Cochrane G."/>
            <person name="Meng A."/>
            <person name="Brown T."/>
            <person name="Cohen L."/>
        </authorList>
    </citation>
    <scope>NUCLEOTIDE SEQUENCE</scope>
    <source>
        <strain evidence="2">CCCM811</strain>
    </source>
</reference>
<evidence type="ECO:0000259" key="1">
    <source>
        <dbReference type="PROSITE" id="PS50222"/>
    </source>
</evidence>
<dbReference type="PROSITE" id="PS50222">
    <property type="entry name" value="EF_HAND_2"/>
    <property type="match status" value="1"/>
</dbReference>
<organism evidence="2">
    <name type="scientific">Lotharella globosa</name>
    <dbReference type="NCBI Taxonomy" id="91324"/>
    <lineage>
        <taxon>Eukaryota</taxon>
        <taxon>Sar</taxon>
        <taxon>Rhizaria</taxon>
        <taxon>Cercozoa</taxon>
        <taxon>Chlorarachniophyceae</taxon>
        <taxon>Lotharella</taxon>
    </lineage>
</organism>
<dbReference type="SUPFAM" id="SSF47473">
    <property type="entry name" value="EF-hand"/>
    <property type="match status" value="1"/>
</dbReference>
<dbReference type="EMBL" id="HBIV01031047">
    <property type="protein sequence ID" value="CAE0670510.1"/>
    <property type="molecule type" value="Transcribed_RNA"/>
</dbReference>
<dbReference type="GO" id="GO:0005509">
    <property type="term" value="F:calcium ion binding"/>
    <property type="evidence" value="ECO:0007669"/>
    <property type="project" value="InterPro"/>
</dbReference>
<gene>
    <name evidence="2" type="ORF">LGLO00237_LOCUS22147</name>
</gene>
<proteinExistence type="predicted"/>